<dbReference type="EMBL" id="JACASD010000015">
    <property type="protein sequence ID" value="NWE87920.1"/>
    <property type="molecule type" value="Genomic_DNA"/>
</dbReference>
<evidence type="ECO:0008006" key="3">
    <source>
        <dbReference type="Google" id="ProtNLM"/>
    </source>
</evidence>
<comment type="caution">
    <text evidence="1">The sequence shown here is derived from an EMBL/GenBank/DDBJ whole genome shotgun (WGS) entry which is preliminary data.</text>
</comment>
<proteinExistence type="predicted"/>
<gene>
    <name evidence="1" type="ORF">HX893_07225</name>
</gene>
<accession>A0A7Y8FYP2</accession>
<dbReference type="Proteomes" id="UP000585226">
    <property type="component" value="Unassembled WGS sequence"/>
</dbReference>
<reference evidence="1 2" key="1">
    <citation type="submission" date="2020-04" db="EMBL/GenBank/DDBJ databases">
        <title>Molecular characterization of pseudomonads from Agaricus bisporus reveal novel blotch 2 pathogens in Western Europe.</title>
        <authorList>
            <person name="Taparia T."/>
            <person name="Krijger M."/>
            <person name="Haynes E."/>
            <person name="Elpinstone J.G."/>
            <person name="Noble R."/>
            <person name="Van Der Wolf J."/>
        </authorList>
    </citation>
    <scope>NUCLEOTIDE SEQUENCE [LARGE SCALE GENOMIC DNA]</scope>
    <source>
        <strain evidence="1 2">P8021</strain>
    </source>
</reference>
<name>A0A7Y8FYP2_9PSED</name>
<protein>
    <recommendedName>
        <fullName evidence="3">Neck protein</fullName>
    </recommendedName>
</protein>
<sequence length="227" mass="25352">MGLRRHRRRLQCAGQKMSFSLDIREFAERTKGNIEEIVKKVSIDLLSSVVDRSPVGNPELWAANIEHRAANTRAADDYDFKVAARNTVINLTDSNFTKSGKLKRNVKYAKPLTKTERDQNFNVNGLVAGKNYVGGRFRGNWQVSFEVGATGMLDLVDPTGSAAKAIGKGVLEHYQIGVGKIWIMNNLPYGPRIEYEGWSNQAPAGMVRITVTEFQMYINKAVSELSK</sequence>
<organism evidence="1 2">
    <name type="scientific">Pseudomonas reactans</name>
    <dbReference type="NCBI Taxonomy" id="117680"/>
    <lineage>
        <taxon>Bacteria</taxon>
        <taxon>Pseudomonadati</taxon>
        <taxon>Pseudomonadota</taxon>
        <taxon>Gammaproteobacteria</taxon>
        <taxon>Pseudomonadales</taxon>
        <taxon>Pseudomonadaceae</taxon>
        <taxon>Pseudomonas</taxon>
    </lineage>
</organism>
<dbReference type="AlphaFoldDB" id="A0A7Y8FYP2"/>
<evidence type="ECO:0000313" key="2">
    <source>
        <dbReference type="Proteomes" id="UP000585226"/>
    </source>
</evidence>
<evidence type="ECO:0000313" key="1">
    <source>
        <dbReference type="EMBL" id="NWE87920.1"/>
    </source>
</evidence>